<gene>
    <name evidence="1" type="ORF">TU35_003380</name>
</gene>
<keyword evidence="1" id="KW-0804">Transcription</keyword>
<keyword evidence="1" id="KW-0240">DNA-directed RNA polymerase</keyword>
<keyword evidence="1" id="KW-0808">Transferase</keyword>
<evidence type="ECO:0000313" key="1">
    <source>
        <dbReference type="EMBL" id="MFB6490283.1"/>
    </source>
</evidence>
<dbReference type="EMBL" id="JZWT02000006">
    <property type="protein sequence ID" value="MFB6490283.1"/>
    <property type="molecule type" value="Genomic_DNA"/>
</dbReference>
<comment type="caution">
    <text evidence="1">The sequence shown here is derived from an EMBL/GenBank/DDBJ whole genome shotgun (WGS) entry which is preliminary data.</text>
</comment>
<keyword evidence="1" id="KW-0548">Nucleotidyltransferase</keyword>
<sequence length="112" mass="12702">MESKLSPPELVERIQKLAELLRSALSDRTFYPPRLTRFEAARIIAARALQLAMGAQPLIDVSSLPNKDPVLIAMEELKQGKLNYVIIRELPDGKTLRLQLKDLIEIERLLQA</sequence>
<evidence type="ECO:0000313" key="2">
    <source>
        <dbReference type="Proteomes" id="UP000033636"/>
    </source>
</evidence>
<protein>
    <submittedName>
        <fullName evidence="1">DNA-directed RNA polymerase subunit K</fullName>
        <ecNumber evidence="1">2.7.7.6</ecNumber>
    </submittedName>
</protein>
<reference evidence="1" key="1">
    <citation type="submission" date="2024-07" db="EMBL/GenBank/DDBJ databases">
        <title>Metagenome and Metagenome-Assembled Genomes of Archaea from a hot spring from the geothermal field of Los Azufres, Mexico.</title>
        <authorList>
            <person name="Marin-Paredes R."/>
            <person name="Martinez-Romero E."/>
            <person name="Servin-Garciduenas L.E."/>
        </authorList>
    </citation>
    <scope>NUCLEOTIDE SEQUENCE</scope>
</reference>
<organism evidence="1 2">
    <name type="scientific">Thermoproteus sp. AZ2</name>
    <dbReference type="NCBI Taxonomy" id="1609232"/>
    <lineage>
        <taxon>Archaea</taxon>
        <taxon>Thermoproteota</taxon>
        <taxon>Thermoprotei</taxon>
        <taxon>Thermoproteales</taxon>
        <taxon>Thermoproteaceae</taxon>
        <taxon>Thermoproteus</taxon>
    </lineage>
</organism>
<dbReference type="EC" id="2.7.7.6" evidence="1"/>
<accession>A0ACC6UZN3</accession>
<dbReference type="Proteomes" id="UP000033636">
    <property type="component" value="Unassembled WGS sequence"/>
</dbReference>
<proteinExistence type="predicted"/>
<name>A0ACC6UZN3_9CREN</name>